<evidence type="ECO:0000313" key="2">
    <source>
        <dbReference type="EMBL" id="KAK4752544.1"/>
    </source>
</evidence>
<evidence type="ECO:0000256" key="1">
    <source>
        <dbReference type="SAM" id="MobiDB-lite"/>
    </source>
</evidence>
<proteinExistence type="predicted"/>
<protein>
    <submittedName>
        <fullName evidence="2">Uncharacterized protein</fullName>
    </submittedName>
</protein>
<name>A0AAN7JRV3_9MYRT</name>
<feature type="region of interest" description="Disordered" evidence="1">
    <location>
        <begin position="214"/>
        <end position="236"/>
    </location>
</feature>
<feature type="compositionally biased region" description="Low complexity" evidence="1">
    <location>
        <begin position="215"/>
        <end position="227"/>
    </location>
</feature>
<keyword evidence="3" id="KW-1185">Reference proteome</keyword>
<dbReference type="AlphaFoldDB" id="A0AAN7JRV3"/>
<dbReference type="Proteomes" id="UP001345219">
    <property type="component" value="Chromosome 16"/>
</dbReference>
<gene>
    <name evidence="2" type="ORF">SAY87_021342</name>
</gene>
<feature type="region of interest" description="Disordered" evidence="1">
    <location>
        <begin position="51"/>
        <end position="73"/>
    </location>
</feature>
<dbReference type="EMBL" id="JAXIOK010000016">
    <property type="protein sequence ID" value="KAK4752544.1"/>
    <property type="molecule type" value="Genomic_DNA"/>
</dbReference>
<feature type="compositionally biased region" description="Basic and acidic residues" evidence="1">
    <location>
        <begin position="101"/>
        <end position="111"/>
    </location>
</feature>
<feature type="compositionally biased region" description="Low complexity" evidence="1">
    <location>
        <begin position="129"/>
        <end position="138"/>
    </location>
</feature>
<sequence length="236" mass="26025">MTKQNYYAYNETFSTASPLYIYLDAHGIRHPHSVFPLSTRFLSPATRPLAHRMVHQPSPPPPHGDVQGPSGRSKPAFLVSVSALLSLLTKGATQISKRLCHRDQSKGHKPDSSYNCHHKASAGAEAVKSPRTPRSPLTRRPKEMLTNVSNKAIKLIQGGDGGRKKSPEGATGEELEGNFGDGGVWQRAILMGDKCQPLEFSGVIYYDENGRKLSELPLRSPRASPLPGYQERRQNY</sequence>
<comment type="caution">
    <text evidence="2">The sequence shown here is derived from an EMBL/GenBank/DDBJ whole genome shotgun (WGS) entry which is preliminary data.</text>
</comment>
<accession>A0AAN7JRV3</accession>
<dbReference type="PANTHER" id="PTHR33237:SF46">
    <property type="entry name" value="OS01G0606100 PROTEIN"/>
    <property type="match status" value="1"/>
</dbReference>
<feature type="region of interest" description="Disordered" evidence="1">
    <location>
        <begin position="99"/>
        <end position="178"/>
    </location>
</feature>
<dbReference type="PANTHER" id="PTHR33237">
    <property type="entry name" value="F2P16.13 PROTEIN-RELATED"/>
    <property type="match status" value="1"/>
</dbReference>
<reference evidence="2 3" key="1">
    <citation type="journal article" date="2023" name="Hortic Res">
        <title>Pangenome of water caltrop reveals structural variations and asymmetric subgenome divergence after allopolyploidization.</title>
        <authorList>
            <person name="Zhang X."/>
            <person name="Chen Y."/>
            <person name="Wang L."/>
            <person name="Yuan Y."/>
            <person name="Fang M."/>
            <person name="Shi L."/>
            <person name="Lu R."/>
            <person name="Comes H.P."/>
            <person name="Ma Y."/>
            <person name="Chen Y."/>
            <person name="Huang G."/>
            <person name="Zhou Y."/>
            <person name="Zheng Z."/>
            <person name="Qiu Y."/>
        </authorList>
    </citation>
    <scope>NUCLEOTIDE SEQUENCE [LARGE SCALE GENOMIC DNA]</scope>
    <source>
        <tissue evidence="2">Roots</tissue>
    </source>
</reference>
<evidence type="ECO:0000313" key="3">
    <source>
        <dbReference type="Proteomes" id="UP001345219"/>
    </source>
</evidence>
<organism evidence="2 3">
    <name type="scientific">Trapa incisa</name>
    <dbReference type="NCBI Taxonomy" id="236973"/>
    <lineage>
        <taxon>Eukaryota</taxon>
        <taxon>Viridiplantae</taxon>
        <taxon>Streptophyta</taxon>
        <taxon>Embryophyta</taxon>
        <taxon>Tracheophyta</taxon>
        <taxon>Spermatophyta</taxon>
        <taxon>Magnoliopsida</taxon>
        <taxon>eudicotyledons</taxon>
        <taxon>Gunneridae</taxon>
        <taxon>Pentapetalae</taxon>
        <taxon>rosids</taxon>
        <taxon>malvids</taxon>
        <taxon>Myrtales</taxon>
        <taxon>Lythraceae</taxon>
        <taxon>Trapa</taxon>
    </lineage>
</organism>